<dbReference type="Pfam" id="PF02156">
    <property type="entry name" value="Glyco_hydro_26"/>
    <property type="match status" value="1"/>
</dbReference>
<dbReference type="OrthoDB" id="9802773at2"/>
<dbReference type="InterPro" id="IPR001173">
    <property type="entry name" value="Glyco_trans_2-like"/>
</dbReference>
<dbReference type="SUPFAM" id="SSF51445">
    <property type="entry name" value="(Trans)glycosidases"/>
    <property type="match status" value="2"/>
</dbReference>
<feature type="transmembrane region" description="Helical" evidence="10">
    <location>
        <begin position="325"/>
        <end position="345"/>
    </location>
</feature>
<evidence type="ECO:0000256" key="9">
    <source>
        <dbReference type="PROSITE-ProRule" id="PRU01100"/>
    </source>
</evidence>
<evidence type="ECO:0000256" key="6">
    <source>
        <dbReference type="ARBA" id="ARBA00022989"/>
    </source>
</evidence>
<dbReference type="PANTHER" id="PTHR43867:SF2">
    <property type="entry name" value="CELLULOSE SYNTHASE CATALYTIC SUBUNIT A [UDP-FORMING]"/>
    <property type="match status" value="1"/>
</dbReference>
<feature type="transmembrane region" description="Helical" evidence="10">
    <location>
        <begin position="515"/>
        <end position="536"/>
    </location>
</feature>
<dbReference type="KEGG" id="camu:CA2015_0144"/>
<feature type="domain" description="GH26" evidence="11">
    <location>
        <begin position="537"/>
        <end position="850"/>
    </location>
</feature>
<keyword evidence="2" id="KW-0328">Glycosyltransferase</keyword>
<dbReference type="CDD" id="cd06421">
    <property type="entry name" value="CESA_CelA_like"/>
    <property type="match status" value="1"/>
</dbReference>
<protein>
    <submittedName>
        <fullName evidence="12">Cellulose synthase</fullName>
    </submittedName>
</protein>
<feature type="active site" description="Proton donor" evidence="9">
    <location>
        <position position="676"/>
    </location>
</feature>
<feature type="transmembrane region" description="Helical" evidence="10">
    <location>
        <begin position="394"/>
        <end position="412"/>
    </location>
</feature>
<proteinExistence type="inferred from homology"/>
<dbReference type="InterPro" id="IPR006103">
    <property type="entry name" value="Glyco_hydro_2_cat"/>
</dbReference>
<accession>A0A0H4P5E5</accession>
<dbReference type="SUPFAM" id="SSF53448">
    <property type="entry name" value="Nucleotide-diphospho-sugar transferases"/>
    <property type="match status" value="1"/>
</dbReference>
<dbReference type="Proteomes" id="UP000036520">
    <property type="component" value="Chromosome"/>
</dbReference>
<evidence type="ECO:0000256" key="7">
    <source>
        <dbReference type="ARBA" id="ARBA00023136"/>
    </source>
</evidence>
<dbReference type="Pfam" id="PF13632">
    <property type="entry name" value="Glyco_trans_2_3"/>
    <property type="match status" value="1"/>
</dbReference>
<feature type="transmembrane region" description="Helical" evidence="10">
    <location>
        <begin position="357"/>
        <end position="374"/>
    </location>
</feature>
<dbReference type="GO" id="GO:0016758">
    <property type="term" value="F:hexosyltransferase activity"/>
    <property type="evidence" value="ECO:0007669"/>
    <property type="project" value="TreeGrafter"/>
</dbReference>
<evidence type="ECO:0000256" key="5">
    <source>
        <dbReference type="ARBA" id="ARBA00022801"/>
    </source>
</evidence>
<evidence type="ECO:0000256" key="3">
    <source>
        <dbReference type="ARBA" id="ARBA00022679"/>
    </source>
</evidence>
<comment type="similarity">
    <text evidence="9">Belongs to the glycosyl hydrolase 26 family.</text>
</comment>
<name>A0A0H4P5E5_9BACT</name>
<dbReference type="EMBL" id="CP012040">
    <property type="protein sequence ID" value="AKP49626.1"/>
    <property type="molecule type" value="Genomic_DNA"/>
</dbReference>
<evidence type="ECO:0000256" key="10">
    <source>
        <dbReference type="SAM" id="Phobius"/>
    </source>
</evidence>
<dbReference type="Gene3D" id="3.90.550.10">
    <property type="entry name" value="Spore Coat Polysaccharide Biosynthesis Protein SpsA, Chain A"/>
    <property type="match status" value="1"/>
</dbReference>
<dbReference type="PROSITE" id="PS51764">
    <property type="entry name" value="GH26"/>
    <property type="match status" value="1"/>
</dbReference>
<gene>
    <name evidence="12" type="ORF">CA2015_0144</name>
</gene>
<keyword evidence="13" id="KW-1185">Reference proteome</keyword>
<dbReference type="PATRIC" id="fig|320787.5.peg.158"/>
<keyword evidence="8 9" id="KW-0326">Glycosidase</keyword>
<keyword evidence="5 9" id="KW-0378">Hydrolase</keyword>
<reference evidence="12 13" key="1">
    <citation type="submission" date="2015-07" db="EMBL/GenBank/DDBJ databases">
        <authorList>
            <person name="Kim K.M."/>
        </authorList>
    </citation>
    <scope>NUCLEOTIDE SEQUENCE [LARGE SCALE GENOMIC DNA]</scope>
    <source>
        <strain evidence="12 13">KCTC 12363</strain>
    </source>
</reference>
<dbReference type="GO" id="GO:0005975">
    <property type="term" value="P:carbohydrate metabolic process"/>
    <property type="evidence" value="ECO:0007669"/>
    <property type="project" value="InterPro"/>
</dbReference>
<dbReference type="Pfam" id="PF02836">
    <property type="entry name" value="Glyco_hydro_2_C"/>
    <property type="match status" value="1"/>
</dbReference>
<dbReference type="InterPro" id="IPR022790">
    <property type="entry name" value="GH26_dom"/>
</dbReference>
<dbReference type="InterPro" id="IPR017853">
    <property type="entry name" value="GH"/>
</dbReference>
<dbReference type="InterPro" id="IPR050321">
    <property type="entry name" value="Glycosyltr_2/OpgH_subfam"/>
</dbReference>
<comment type="subcellular location">
    <subcellularLocation>
        <location evidence="1">Membrane</location>
        <topology evidence="1">Multi-pass membrane protein</topology>
    </subcellularLocation>
</comment>
<evidence type="ECO:0000256" key="8">
    <source>
        <dbReference type="ARBA" id="ARBA00023295"/>
    </source>
</evidence>
<dbReference type="GO" id="GO:0004553">
    <property type="term" value="F:hydrolase activity, hydrolyzing O-glycosyl compounds"/>
    <property type="evidence" value="ECO:0007669"/>
    <property type="project" value="InterPro"/>
</dbReference>
<dbReference type="Gene3D" id="3.20.20.80">
    <property type="entry name" value="Glycosidases"/>
    <property type="match status" value="2"/>
</dbReference>
<organism evidence="12 13">
    <name type="scientific">Cyclobacterium amurskyense</name>
    <dbReference type="NCBI Taxonomy" id="320787"/>
    <lineage>
        <taxon>Bacteria</taxon>
        <taxon>Pseudomonadati</taxon>
        <taxon>Bacteroidota</taxon>
        <taxon>Cytophagia</taxon>
        <taxon>Cytophagales</taxon>
        <taxon>Cyclobacteriaceae</taxon>
        <taxon>Cyclobacterium</taxon>
    </lineage>
</organism>
<dbReference type="RefSeq" id="WP_048640147.1">
    <property type="nucleotide sequence ID" value="NZ_CP012040.1"/>
</dbReference>
<sequence length="1297" mass="148698">MKAAVLKRKVLNFLFLSTFVIFIFGFFKYVGVGHPVLYVLLGISLLFKLIKIFFEWYHFSTLKTKGRPEKYAGKKTYTVDMLTTACPGEPFEMIEATLKGMVSVRYPHTNYLCDEGNDPKLKALCNKLGVIHITRETHENAKAGNINNALKSAKGELCVILDPDHVPFPDFLDYVVGAFDDPKVGYAQVVQAYKNQADSLVAQGAAEQTYLFYGPYMEAMSEYGTAQAIGANCTFRRVALDSIGGHAAGLTEDMHTSMLLHAKGWTSVYVPKVLSLGLVPNSLGAFYQQQLKWSRGTFDLLFNVVPGLFSKFSLRQKIHYSLVPLYFLSGLIGLVDVGVPIYSLISGDYPWELNPVVFFAIFTPFLIVGLYQRYDAQKWLHDAEEKGIHLMGGFLRLGTWWIYLTGFIYTLINVKVPYIPTPKEHSSKGDFVLGLPNLVIALLSFSAAFYGLNKDWQPYSFLMAGFALVNGFSFSFAFFMGQSDIVRKSRYLWYDFKNIFVLRKAELTYVKLSTFSFPVAIVLPAFFSLFLLLNAVNFKLDLFDKVITSELDKERGGFYLGIFLPSFDDNSDTALIHSVEQKTGAKMAIVSTYLSWSDESLPVDQWDAIIQEGHIPMITWEPWTNLFENQEEVPELKENKKVFKHITEGVFDDYIHSMAYAIKALDAPVFLRFAHEMDNPMYPWSETGENTPEEFKEAWEYIHYKFESIGVQNVTWVFNPWSPAAVSSYFPYGKDSSITELVDWIGLTALNYDSAAIHHKSLTFKEIYLPFRKEIKQHQLELPVMLAEFGATNYSYNAAGWVNESLPQIREDYAEINALVMFYSDRDKNWITNWRPDAKASNIDWTFDLESVASELQNFDPIDLNGGFSSKVQLASEKRVGIGEDKGGFVMDISGEPFYMKGICYNNGHDWEEGFKPLSRKQVQEDFNKIKASGANTIRRYEPSIYDRNIFKEANAHELKIMYGFWFDPKTDYFSDHSTLADYKEKVLKNVRKNKGQKNIIAWNIGNETWGLLKKYYGEPYLTIVRRKYISFLENLAVEIHEIDPNRPVFSSEEHDNVRLLAAIHDFKHYAPSIDAIGVNSYYEDNISQLSEIFQKYYPESPYVVTEFGPKGYWNKELGDFRNDTLLIELSSKVKGQSYQHQWETHIEGNKGKNLGGFAFSWQDRFEGTATWFGITDFNGNLKPSYHFLSSAWKKEGIPENAFPDLYIVGQWQNLKAGEKIWLSAATLNDYPGKLKYEWKVYEDETWKNYNPVLNEKEAFQYVEIEMPKNKSRVYLYAYDEHGNVITASRPLVAANY</sequence>
<evidence type="ECO:0000313" key="12">
    <source>
        <dbReference type="EMBL" id="AKP49626.1"/>
    </source>
</evidence>
<evidence type="ECO:0000256" key="1">
    <source>
        <dbReference type="ARBA" id="ARBA00004141"/>
    </source>
</evidence>
<dbReference type="GO" id="GO:0005886">
    <property type="term" value="C:plasma membrane"/>
    <property type="evidence" value="ECO:0007669"/>
    <property type="project" value="TreeGrafter"/>
</dbReference>
<feature type="transmembrane region" description="Helical" evidence="10">
    <location>
        <begin position="36"/>
        <end position="57"/>
    </location>
</feature>
<keyword evidence="6 10" id="KW-1133">Transmembrane helix</keyword>
<evidence type="ECO:0000313" key="13">
    <source>
        <dbReference type="Proteomes" id="UP000036520"/>
    </source>
</evidence>
<dbReference type="STRING" id="320787.CA2015_0144"/>
<evidence type="ECO:0000256" key="2">
    <source>
        <dbReference type="ARBA" id="ARBA00022676"/>
    </source>
</evidence>
<keyword evidence="7 10" id="KW-0472">Membrane</keyword>
<dbReference type="InterPro" id="IPR029044">
    <property type="entry name" value="Nucleotide-diphossugar_trans"/>
</dbReference>
<feature type="transmembrane region" description="Helical" evidence="10">
    <location>
        <begin position="459"/>
        <end position="480"/>
    </location>
</feature>
<evidence type="ECO:0000259" key="11">
    <source>
        <dbReference type="PROSITE" id="PS51764"/>
    </source>
</evidence>
<evidence type="ECO:0000256" key="4">
    <source>
        <dbReference type="ARBA" id="ARBA00022692"/>
    </source>
</evidence>
<keyword evidence="4 10" id="KW-0812">Transmembrane</keyword>
<feature type="transmembrane region" description="Helical" evidence="10">
    <location>
        <begin position="12"/>
        <end position="30"/>
    </location>
</feature>
<keyword evidence="3" id="KW-0808">Transferase</keyword>
<dbReference type="PANTHER" id="PTHR43867">
    <property type="entry name" value="CELLULOSE SYNTHASE CATALYTIC SUBUNIT A [UDP-FORMING]"/>
    <property type="match status" value="1"/>
</dbReference>
<feature type="active site" description="Nucleophile" evidence="9">
    <location>
        <position position="788"/>
    </location>
</feature>